<dbReference type="GO" id="GO:0005730">
    <property type="term" value="C:nucleolus"/>
    <property type="evidence" value="ECO:0007669"/>
    <property type="project" value="TreeGrafter"/>
</dbReference>
<dbReference type="PANTHER" id="PTHR13500:SF0">
    <property type="entry name" value="NUCLEOLAR PRE-RIBOSOMAL-ASSOCIATED PROTEIN 1"/>
    <property type="match status" value="1"/>
</dbReference>
<keyword evidence="3" id="KW-1185">Reference proteome</keyword>
<name>A0A183JRT4_9TREM</name>
<feature type="domain" description="URB1 N-terminal" evidence="1">
    <location>
        <begin position="80"/>
        <end position="225"/>
    </location>
</feature>
<evidence type="ECO:0000313" key="4">
    <source>
        <dbReference type="WBParaSite" id="SCUD_0000542301-mRNA-1"/>
    </source>
</evidence>
<dbReference type="InterPro" id="IPR021714">
    <property type="entry name" value="URB1_N"/>
</dbReference>
<dbReference type="EMBL" id="UZAK01008875">
    <property type="protein sequence ID" value="VDO95650.1"/>
    <property type="molecule type" value="Genomic_DNA"/>
</dbReference>
<dbReference type="GO" id="GO:0000466">
    <property type="term" value="P:maturation of 5.8S rRNA from tricistronic rRNA transcript (SSU-rRNA, 5.8S rRNA, LSU-rRNA)"/>
    <property type="evidence" value="ECO:0007669"/>
    <property type="project" value="TreeGrafter"/>
</dbReference>
<dbReference type="STRING" id="6186.A0A183JRT4"/>
<dbReference type="AlphaFoldDB" id="A0A183JRT4"/>
<organism evidence="4">
    <name type="scientific">Schistosoma curassoni</name>
    <dbReference type="NCBI Taxonomy" id="6186"/>
    <lineage>
        <taxon>Eukaryota</taxon>
        <taxon>Metazoa</taxon>
        <taxon>Spiralia</taxon>
        <taxon>Lophotrochozoa</taxon>
        <taxon>Platyhelminthes</taxon>
        <taxon>Trematoda</taxon>
        <taxon>Digenea</taxon>
        <taxon>Strigeidida</taxon>
        <taxon>Schistosomatoidea</taxon>
        <taxon>Schistosomatidae</taxon>
        <taxon>Schistosoma</taxon>
    </lineage>
</organism>
<reference evidence="2 3" key="2">
    <citation type="submission" date="2018-11" db="EMBL/GenBank/DDBJ databases">
        <authorList>
            <consortium name="Pathogen Informatics"/>
        </authorList>
    </citation>
    <scope>NUCLEOTIDE SEQUENCE [LARGE SCALE GENOMIC DNA]</scope>
    <source>
        <strain evidence="2">Dakar</strain>
        <strain evidence="3">Dakar, Senegal</strain>
    </source>
</reference>
<proteinExistence type="predicted"/>
<dbReference type="InterPro" id="IPR039844">
    <property type="entry name" value="URB1"/>
</dbReference>
<dbReference type="PANTHER" id="PTHR13500">
    <property type="entry name" value="NUCLEOLAR PRERIBOSOMAL-ASSOCIATED PROTEIN 1"/>
    <property type="match status" value="1"/>
</dbReference>
<accession>A0A183JRT4</accession>
<gene>
    <name evidence="2" type="ORF">SCUD_LOCUS5424</name>
</gene>
<evidence type="ECO:0000313" key="3">
    <source>
        <dbReference type="Proteomes" id="UP000279833"/>
    </source>
</evidence>
<sequence>MTTDSRNRILTTGMIDSNLLDLIFQVKRLSPLIPCLVLVNFVESITNKDVDELVVDVVAGGDVVQILKFLDSGQDRKAGEVAENSSVSKTQRVRVFNRHCLQKLTSLYLWRGEGKTVDEVLRKDNAEVNEHELVSIRDTVHKLLTHLFTSSRFGLVFSNKFDVNVQYNRLILLCLTSAHMEDAYTDPLRTELVVVALCKCPDLFPHYLDHLAPSLYPRDSPSWFCLIEFVFHVSPSYYHPG</sequence>
<protein>
    <submittedName>
        <fullName evidence="4">Npa1 domain-containing protein</fullName>
    </submittedName>
</protein>
<dbReference type="WBParaSite" id="SCUD_0000542301-mRNA-1">
    <property type="protein sequence ID" value="SCUD_0000542301-mRNA-1"/>
    <property type="gene ID" value="SCUD_0000542301"/>
</dbReference>
<dbReference type="Pfam" id="PF11707">
    <property type="entry name" value="Npa1"/>
    <property type="match status" value="1"/>
</dbReference>
<evidence type="ECO:0000313" key="2">
    <source>
        <dbReference type="EMBL" id="VDO95650.1"/>
    </source>
</evidence>
<evidence type="ECO:0000259" key="1">
    <source>
        <dbReference type="Pfam" id="PF11707"/>
    </source>
</evidence>
<dbReference type="Proteomes" id="UP000279833">
    <property type="component" value="Unassembled WGS sequence"/>
</dbReference>
<reference evidence="4" key="1">
    <citation type="submission" date="2016-06" db="UniProtKB">
        <authorList>
            <consortium name="WormBaseParasite"/>
        </authorList>
    </citation>
    <scope>IDENTIFICATION</scope>
</reference>
<dbReference type="GO" id="GO:0000463">
    <property type="term" value="P:maturation of LSU-rRNA from tricistronic rRNA transcript (SSU-rRNA, 5.8S rRNA, LSU-rRNA)"/>
    <property type="evidence" value="ECO:0007669"/>
    <property type="project" value="TreeGrafter"/>
</dbReference>